<dbReference type="InterPro" id="IPR019931">
    <property type="entry name" value="LPXTG_anchor"/>
</dbReference>
<feature type="compositionally biased region" description="Pro residues" evidence="5">
    <location>
        <begin position="534"/>
        <end position="547"/>
    </location>
</feature>
<feature type="domain" description="Gram-positive cocci surface proteins LPxTG" evidence="8">
    <location>
        <begin position="555"/>
        <end position="588"/>
    </location>
</feature>
<feature type="chain" id="PRO_5038580916" evidence="7">
    <location>
        <begin position="28"/>
        <end position="588"/>
    </location>
</feature>
<evidence type="ECO:0000313" key="10">
    <source>
        <dbReference type="Proteomes" id="UP000785653"/>
    </source>
</evidence>
<dbReference type="PANTHER" id="PTHR24216">
    <property type="entry name" value="PAXILLIN-RELATED"/>
    <property type="match status" value="1"/>
</dbReference>
<dbReference type="AlphaFoldDB" id="A0A930LM89"/>
<keyword evidence="4" id="KW-0572">Peptidoglycan-anchor</keyword>
<feature type="signal peptide" evidence="7">
    <location>
        <begin position="1"/>
        <end position="27"/>
    </location>
</feature>
<feature type="region of interest" description="Disordered" evidence="5">
    <location>
        <begin position="39"/>
        <end position="60"/>
    </location>
</feature>
<evidence type="ECO:0000256" key="2">
    <source>
        <dbReference type="ARBA" id="ARBA00022525"/>
    </source>
</evidence>
<evidence type="ECO:0000256" key="5">
    <source>
        <dbReference type="SAM" id="MobiDB-lite"/>
    </source>
</evidence>
<feature type="region of interest" description="Disordered" evidence="5">
    <location>
        <begin position="257"/>
        <end position="283"/>
    </location>
</feature>
<dbReference type="InterPro" id="IPR011252">
    <property type="entry name" value="Fibrogen-bd_dom1"/>
</dbReference>
<feature type="compositionally biased region" description="Polar residues" evidence="5">
    <location>
        <begin position="39"/>
        <end position="51"/>
    </location>
</feature>
<feature type="region of interest" description="Disordered" evidence="5">
    <location>
        <begin position="315"/>
        <end position="556"/>
    </location>
</feature>
<proteinExistence type="predicted"/>
<dbReference type="EMBL" id="JABZXS010000004">
    <property type="protein sequence ID" value="MBF1672764.1"/>
    <property type="molecule type" value="Genomic_DNA"/>
</dbReference>
<evidence type="ECO:0000259" key="8">
    <source>
        <dbReference type="PROSITE" id="PS50847"/>
    </source>
</evidence>
<keyword evidence="6" id="KW-1133">Transmembrane helix</keyword>
<evidence type="ECO:0000256" key="3">
    <source>
        <dbReference type="ARBA" id="ARBA00022729"/>
    </source>
</evidence>
<keyword evidence="1" id="KW-0134">Cell wall</keyword>
<evidence type="ECO:0000256" key="4">
    <source>
        <dbReference type="ARBA" id="ARBA00023088"/>
    </source>
</evidence>
<feature type="transmembrane region" description="Helical" evidence="6">
    <location>
        <begin position="562"/>
        <end position="581"/>
    </location>
</feature>
<evidence type="ECO:0000256" key="1">
    <source>
        <dbReference type="ARBA" id="ARBA00022512"/>
    </source>
</evidence>
<dbReference type="PANTHER" id="PTHR24216:SF65">
    <property type="entry name" value="PAXILLIN-LIKE PROTEIN 1"/>
    <property type="match status" value="1"/>
</dbReference>
<comment type="caution">
    <text evidence="9">The sequence shown here is derived from an EMBL/GenBank/DDBJ whole genome shotgun (WGS) entry which is preliminary data.</text>
</comment>
<feature type="compositionally biased region" description="Low complexity" evidence="5">
    <location>
        <begin position="523"/>
        <end position="533"/>
    </location>
</feature>
<gene>
    <name evidence="9" type="ORF">HXO65_00935</name>
</gene>
<organism evidence="9 10">
    <name type="scientific">Rothia mucilaginosa</name>
    <dbReference type="NCBI Taxonomy" id="43675"/>
    <lineage>
        <taxon>Bacteria</taxon>
        <taxon>Bacillati</taxon>
        <taxon>Actinomycetota</taxon>
        <taxon>Actinomycetes</taxon>
        <taxon>Micrococcales</taxon>
        <taxon>Micrococcaceae</taxon>
        <taxon>Rothia</taxon>
    </lineage>
</organism>
<keyword evidence="6" id="KW-0812">Transmembrane</keyword>
<sequence length="588" mass="60158">MSTKLTKRSRLTKAVTLFALAAMGVIASPVAATFAAPDNATSDTPAVSSDGGNAIIGSEPGTSTATGGIKVTSTTVNGAYGDTYAVNTPLNIKVTYEGDKVEKGATFSVGLGEGLQIPNGFNGVDLKATALDGSEKVIGKCTASGDAFTCTVTEDVAEVLGGNGSIKNGFVKLEVTLTKDSVGKTTTDIVVDGTKHTISLGKGVVGEPVTHGDHKFCSASGMSPEGLYQFWCWVQAQGNPGDTITIVEGRDDAVYKTGVSTTPTEHGDWANPSSKPKSKRDGKTLTFVVPDGTGTQENRVGIMVTTSEKTMTNTATINGKEVSSTVTWRAKGSSGAETGEDEKPVTPEPEPTPDPKPSDPKPTPDPTPEPSEPPAPTPEPTPEPSEPPVTPDPKPSEPPAPTPEPSTPPVTPDPKPSEPPAPTPDPKPTPEPSEPPVTPDPKPTPDPEPKPSEPPVTPDPKPTPEQPTPDPKPEPSTPPVTPDPEPSVPPVTPNPEPSTPPVTPDPKPSEPPVTPEPKPSEPTTPVTPDTPSTPNTPPVTPKAPAPSAPVINGGLAKTGADAGLIAGAGVLAVAGGALLVARRRQNKN</sequence>
<feature type="compositionally biased region" description="Pro residues" evidence="5">
    <location>
        <begin position="452"/>
        <end position="522"/>
    </location>
</feature>
<dbReference type="GO" id="GO:0007155">
    <property type="term" value="P:cell adhesion"/>
    <property type="evidence" value="ECO:0007669"/>
    <property type="project" value="InterPro"/>
</dbReference>
<keyword evidence="6" id="KW-0472">Membrane</keyword>
<reference evidence="9" key="1">
    <citation type="submission" date="2020-04" db="EMBL/GenBank/DDBJ databases">
        <title>Deep metagenomics examines the oral microbiome during advanced dental caries in children, revealing novel taxa and co-occurrences with host molecules.</title>
        <authorList>
            <person name="Baker J.L."/>
            <person name="Morton J.T."/>
            <person name="Dinis M."/>
            <person name="Alvarez R."/>
            <person name="Tran N.C."/>
            <person name="Knight R."/>
            <person name="Edlund A."/>
        </authorList>
    </citation>
    <scope>NUCLEOTIDE SEQUENCE</scope>
    <source>
        <strain evidence="9">JCVI_47_bin.3</strain>
    </source>
</reference>
<dbReference type="PROSITE" id="PS50847">
    <property type="entry name" value="GRAM_POS_ANCHORING"/>
    <property type="match status" value="1"/>
</dbReference>
<dbReference type="NCBIfam" id="TIGR01167">
    <property type="entry name" value="LPXTG_anchor"/>
    <property type="match status" value="1"/>
</dbReference>
<keyword evidence="3 7" id="KW-0732">Signal</keyword>
<evidence type="ECO:0000313" key="9">
    <source>
        <dbReference type="EMBL" id="MBF1672764.1"/>
    </source>
</evidence>
<feature type="compositionally biased region" description="Pro residues" evidence="5">
    <location>
        <begin position="346"/>
        <end position="442"/>
    </location>
</feature>
<protein>
    <submittedName>
        <fullName evidence="9">LPXTG cell wall anchor domain-containing protein</fullName>
    </submittedName>
</protein>
<keyword evidence="2" id="KW-0964">Secreted</keyword>
<name>A0A930LM89_9MICC</name>
<dbReference type="Proteomes" id="UP000785653">
    <property type="component" value="Unassembled WGS sequence"/>
</dbReference>
<dbReference type="PRINTS" id="PR01217">
    <property type="entry name" value="PRICHEXTENSN"/>
</dbReference>
<evidence type="ECO:0000256" key="6">
    <source>
        <dbReference type="SAM" id="Phobius"/>
    </source>
</evidence>
<evidence type="ECO:0000256" key="7">
    <source>
        <dbReference type="SAM" id="SignalP"/>
    </source>
</evidence>
<dbReference type="Gene3D" id="2.60.40.1280">
    <property type="match status" value="1"/>
</dbReference>
<feature type="compositionally biased region" description="Polar residues" evidence="5">
    <location>
        <begin position="315"/>
        <end position="327"/>
    </location>
</feature>
<accession>A0A930LM89</accession>